<dbReference type="Gene3D" id="3.40.50.150">
    <property type="entry name" value="Vaccinia Virus protein VP39"/>
    <property type="match status" value="1"/>
</dbReference>
<dbReference type="Pfam" id="PF02527">
    <property type="entry name" value="GidB"/>
    <property type="match status" value="1"/>
</dbReference>
<comment type="caution">
    <text evidence="6">The sequence shown here is derived from an EMBL/GenBank/DDBJ whole genome shotgun (WGS) entry which is preliminary data.</text>
</comment>
<dbReference type="GO" id="GO:0070043">
    <property type="term" value="F:rRNA (guanine-N7-)-methyltransferase activity"/>
    <property type="evidence" value="ECO:0007669"/>
    <property type="project" value="TreeGrafter"/>
</dbReference>
<dbReference type="HAMAP" id="MF_00074">
    <property type="entry name" value="16SrRNA_methyltr_G"/>
    <property type="match status" value="1"/>
</dbReference>
<dbReference type="GO" id="GO:0005829">
    <property type="term" value="C:cytosol"/>
    <property type="evidence" value="ECO:0007669"/>
    <property type="project" value="TreeGrafter"/>
</dbReference>
<keyword evidence="4" id="KW-0808">Transferase</keyword>
<dbReference type="AlphaFoldDB" id="A0A0S7WDT5"/>
<evidence type="ECO:0000256" key="2">
    <source>
        <dbReference type="ARBA" id="ARBA00022552"/>
    </source>
</evidence>
<evidence type="ECO:0000313" key="6">
    <source>
        <dbReference type="EMBL" id="KPJ48330.1"/>
    </source>
</evidence>
<evidence type="ECO:0000256" key="3">
    <source>
        <dbReference type="ARBA" id="ARBA00022603"/>
    </source>
</evidence>
<protein>
    <recommendedName>
        <fullName evidence="8">16S rRNA (Guanine(527)-N(7))-methyltransferase RsmG</fullName>
    </recommendedName>
</protein>
<keyword evidence="3" id="KW-0489">Methyltransferase</keyword>
<evidence type="ECO:0000256" key="1">
    <source>
        <dbReference type="ARBA" id="ARBA00022490"/>
    </source>
</evidence>
<evidence type="ECO:0000256" key="4">
    <source>
        <dbReference type="ARBA" id="ARBA00022679"/>
    </source>
</evidence>
<sequence length="155" mass="17274">MSRSEAWRKEEGVLKKGLASLGLCASTAQVLQFRAYSEELQKWNKAASLVSKGDEKRLVTRQFLPSLALLEFIPGEEVRVADVGSGAGLPGIPLKIMRPELALTLIESKLKKALFLREVVKRLSLSLVEILHRRAEEVESRYTVVLTRALGGLRY</sequence>
<evidence type="ECO:0000256" key="5">
    <source>
        <dbReference type="ARBA" id="ARBA00022691"/>
    </source>
</evidence>
<dbReference type="InterPro" id="IPR003682">
    <property type="entry name" value="rRNA_ssu_MeTfrase_G"/>
</dbReference>
<dbReference type="SUPFAM" id="SSF53335">
    <property type="entry name" value="S-adenosyl-L-methionine-dependent methyltransferases"/>
    <property type="match status" value="1"/>
</dbReference>
<accession>A0A0S7WDT5</accession>
<dbReference type="NCBIfam" id="TIGR00138">
    <property type="entry name" value="rsmG_gidB"/>
    <property type="match status" value="1"/>
</dbReference>
<dbReference type="InterPro" id="IPR029063">
    <property type="entry name" value="SAM-dependent_MTases_sf"/>
</dbReference>
<dbReference type="EMBL" id="LIZT01000125">
    <property type="protein sequence ID" value="KPJ48330.1"/>
    <property type="molecule type" value="Genomic_DNA"/>
</dbReference>
<gene>
    <name evidence="6" type="ORF">AMJ40_07675</name>
</gene>
<name>A0A0S7WDT5_UNCT6</name>
<evidence type="ECO:0008006" key="8">
    <source>
        <dbReference type="Google" id="ProtNLM"/>
    </source>
</evidence>
<organism evidence="6 7">
    <name type="scientific">candidate division TA06 bacterium DG_26</name>
    <dbReference type="NCBI Taxonomy" id="1703771"/>
    <lineage>
        <taxon>Bacteria</taxon>
        <taxon>Bacteria division TA06</taxon>
    </lineage>
</organism>
<keyword evidence="2" id="KW-0698">rRNA processing</keyword>
<evidence type="ECO:0000313" key="7">
    <source>
        <dbReference type="Proteomes" id="UP000051124"/>
    </source>
</evidence>
<dbReference type="PANTHER" id="PTHR31760">
    <property type="entry name" value="S-ADENOSYL-L-METHIONINE-DEPENDENT METHYLTRANSFERASES SUPERFAMILY PROTEIN"/>
    <property type="match status" value="1"/>
</dbReference>
<reference evidence="6 7" key="1">
    <citation type="journal article" date="2015" name="Microbiome">
        <title>Genomic resolution of linkages in carbon, nitrogen, and sulfur cycling among widespread estuary sediment bacteria.</title>
        <authorList>
            <person name="Baker B.J."/>
            <person name="Lazar C.S."/>
            <person name="Teske A.P."/>
            <person name="Dick G.J."/>
        </authorList>
    </citation>
    <scope>NUCLEOTIDE SEQUENCE [LARGE SCALE GENOMIC DNA]</scope>
    <source>
        <strain evidence="6">DG_26</strain>
    </source>
</reference>
<feature type="non-terminal residue" evidence="6">
    <location>
        <position position="155"/>
    </location>
</feature>
<keyword evidence="5" id="KW-0949">S-adenosyl-L-methionine</keyword>
<keyword evidence="1" id="KW-0963">Cytoplasm</keyword>
<dbReference type="Proteomes" id="UP000051124">
    <property type="component" value="Unassembled WGS sequence"/>
</dbReference>
<dbReference type="PANTHER" id="PTHR31760:SF0">
    <property type="entry name" value="S-ADENOSYL-L-METHIONINE-DEPENDENT METHYLTRANSFERASES SUPERFAMILY PROTEIN"/>
    <property type="match status" value="1"/>
</dbReference>
<proteinExistence type="inferred from homology"/>